<sequence length="570" mass="60726">MEPNKVVQALKVLHDEGREDLLREGVLEQAWVGLKRPKRLSAEGVSAAVAAGTSPVKAFKKFKAKSVGGRKVARSPQSDEEPISVVRCPMEGVAGKRRGGSSFPRRQGASLARRVAAGDRGATPAGAVRIPGCMGVRAVFAHAGSARKPQQAQPPLETGGERKSRSCEEGTLGGAPKMAAPLVSDWLVKGALEEKQLGAAGKMAAPILMDDGEVVVISDEEEGEPVCQGGLWVEFVDASGRVLSGKVCGETSGSGSVDRAFVKLDVSQPIFGEGPSGCDTPPALGGQGVKAVYQPSGRMVGDRSLPVKVRAPSAHRPEGRVRSVVVRLTSGDAARACDAQPSTSQGAGDGWDDWDDDLLDYDEEMEEQVTSKQRDKVQGKAPGVVQGGHVPERPHVLSASNLPRGEEVLGGFLGTQSGRVKRGVLRCLGASNVKGANEISSKVDASIQVNVVTVDETGTMKIKGPICDARIGGITIRVITDSRDPITIIADTTFYKHWAKGTWLQSTDIYPKAFSDFDKDMHGYFINSLDCLGRVTETKIWGFISNQDQRMAILRTELKNQDCIKEMESH</sequence>
<feature type="region of interest" description="Disordered" evidence="1">
    <location>
        <begin position="370"/>
        <end position="394"/>
    </location>
</feature>
<evidence type="ECO:0000313" key="3">
    <source>
        <dbReference type="Proteomes" id="UP001066276"/>
    </source>
</evidence>
<evidence type="ECO:0000313" key="2">
    <source>
        <dbReference type="EMBL" id="KAJ1082273.1"/>
    </source>
</evidence>
<accession>A0AAV7L197</accession>
<dbReference type="AlphaFoldDB" id="A0AAV7L197"/>
<comment type="caution">
    <text evidence="2">The sequence shown here is derived from an EMBL/GenBank/DDBJ whole genome shotgun (WGS) entry which is preliminary data.</text>
</comment>
<name>A0AAV7L197_PLEWA</name>
<feature type="region of interest" description="Disordered" evidence="1">
    <location>
        <begin position="144"/>
        <end position="176"/>
    </location>
</feature>
<keyword evidence="3" id="KW-1185">Reference proteome</keyword>
<organism evidence="2 3">
    <name type="scientific">Pleurodeles waltl</name>
    <name type="common">Iberian ribbed newt</name>
    <dbReference type="NCBI Taxonomy" id="8319"/>
    <lineage>
        <taxon>Eukaryota</taxon>
        <taxon>Metazoa</taxon>
        <taxon>Chordata</taxon>
        <taxon>Craniata</taxon>
        <taxon>Vertebrata</taxon>
        <taxon>Euteleostomi</taxon>
        <taxon>Amphibia</taxon>
        <taxon>Batrachia</taxon>
        <taxon>Caudata</taxon>
        <taxon>Salamandroidea</taxon>
        <taxon>Salamandridae</taxon>
        <taxon>Pleurodelinae</taxon>
        <taxon>Pleurodeles</taxon>
    </lineage>
</organism>
<dbReference type="EMBL" id="JANPWB010000016">
    <property type="protein sequence ID" value="KAJ1082273.1"/>
    <property type="molecule type" value="Genomic_DNA"/>
</dbReference>
<protein>
    <submittedName>
        <fullName evidence="2">Uncharacterized protein</fullName>
    </submittedName>
</protein>
<gene>
    <name evidence="2" type="ORF">NDU88_002441</name>
</gene>
<dbReference type="Proteomes" id="UP001066276">
    <property type="component" value="Chromosome 12"/>
</dbReference>
<proteinExistence type="predicted"/>
<feature type="compositionally biased region" description="Basic and acidic residues" evidence="1">
    <location>
        <begin position="159"/>
        <end position="168"/>
    </location>
</feature>
<reference evidence="2" key="1">
    <citation type="journal article" date="2022" name="bioRxiv">
        <title>Sequencing and chromosome-scale assembly of the giantPleurodeles waltlgenome.</title>
        <authorList>
            <person name="Brown T."/>
            <person name="Elewa A."/>
            <person name="Iarovenko S."/>
            <person name="Subramanian E."/>
            <person name="Araus A.J."/>
            <person name="Petzold A."/>
            <person name="Susuki M."/>
            <person name="Suzuki K.-i.T."/>
            <person name="Hayashi T."/>
            <person name="Toyoda A."/>
            <person name="Oliveira C."/>
            <person name="Osipova E."/>
            <person name="Leigh N.D."/>
            <person name="Simon A."/>
            <person name="Yun M.H."/>
        </authorList>
    </citation>
    <scope>NUCLEOTIDE SEQUENCE</scope>
    <source>
        <strain evidence="2">20211129_DDA</strain>
        <tissue evidence="2">Liver</tissue>
    </source>
</reference>
<evidence type="ECO:0000256" key="1">
    <source>
        <dbReference type="SAM" id="MobiDB-lite"/>
    </source>
</evidence>